<accession>A0A2I0B4L0</accession>
<dbReference type="Pfam" id="PF05042">
    <property type="entry name" value="Caleosin"/>
    <property type="match status" value="1"/>
</dbReference>
<dbReference type="AlphaFoldDB" id="A0A2I0B4L0"/>
<feature type="transmembrane region" description="Helical" evidence="2">
    <location>
        <begin position="43"/>
        <end position="62"/>
    </location>
</feature>
<dbReference type="GO" id="GO:0004497">
    <property type="term" value="F:monooxygenase activity"/>
    <property type="evidence" value="ECO:0007669"/>
    <property type="project" value="TreeGrafter"/>
</dbReference>
<organism evidence="3 4">
    <name type="scientific">Apostasia shenzhenica</name>
    <dbReference type="NCBI Taxonomy" id="1088818"/>
    <lineage>
        <taxon>Eukaryota</taxon>
        <taxon>Viridiplantae</taxon>
        <taxon>Streptophyta</taxon>
        <taxon>Embryophyta</taxon>
        <taxon>Tracheophyta</taxon>
        <taxon>Spermatophyta</taxon>
        <taxon>Magnoliopsida</taxon>
        <taxon>Liliopsida</taxon>
        <taxon>Asparagales</taxon>
        <taxon>Orchidaceae</taxon>
        <taxon>Apostasioideae</taxon>
        <taxon>Apostasia</taxon>
    </lineage>
</organism>
<dbReference type="EMBL" id="KZ451915">
    <property type="protein sequence ID" value="PKA62736.1"/>
    <property type="molecule type" value="Genomic_DNA"/>
</dbReference>
<reference evidence="3 4" key="1">
    <citation type="journal article" date="2017" name="Nature">
        <title>The Apostasia genome and the evolution of orchids.</title>
        <authorList>
            <person name="Zhang G.Q."/>
            <person name="Liu K.W."/>
            <person name="Li Z."/>
            <person name="Lohaus R."/>
            <person name="Hsiao Y.Y."/>
            <person name="Niu S.C."/>
            <person name="Wang J.Y."/>
            <person name="Lin Y.C."/>
            <person name="Xu Q."/>
            <person name="Chen L.J."/>
            <person name="Yoshida K."/>
            <person name="Fujiwara S."/>
            <person name="Wang Z.W."/>
            <person name="Zhang Y.Q."/>
            <person name="Mitsuda N."/>
            <person name="Wang M."/>
            <person name="Liu G.H."/>
            <person name="Pecoraro L."/>
            <person name="Huang H.X."/>
            <person name="Xiao X.J."/>
            <person name="Lin M."/>
            <person name="Wu X.Y."/>
            <person name="Wu W.L."/>
            <person name="Chen Y.Y."/>
            <person name="Chang S.B."/>
            <person name="Sakamoto S."/>
            <person name="Ohme-Takagi M."/>
            <person name="Yagi M."/>
            <person name="Zeng S.J."/>
            <person name="Shen C.Y."/>
            <person name="Yeh C.M."/>
            <person name="Luo Y.B."/>
            <person name="Tsai W.C."/>
            <person name="Van de Peer Y."/>
            <person name="Liu Z.J."/>
        </authorList>
    </citation>
    <scope>NUCLEOTIDE SEQUENCE [LARGE SCALE GENOMIC DNA]</scope>
    <source>
        <strain evidence="4">cv. Shenzhen</strain>
        <tissue evidence="3">Stem</tissue>
    </source>
</reference>
<keyword evidence="2" id="KW-1133">Transmembrane helix</keyword>
<keyword evidence="2" id="KW-0472">Membrane</keyword>
<dbReference type="GO" id="GO:0005509">
    <property type="term" value="F:calcium ion binding"/>
    <property type="evidence" value="ECO:0007669"/>
    <property type="project" value="TreeGrafter"/>
</dbReference>
<gene>
    <name evidence="3" type="primary">PXG7</name>
    <name evidence="3" type="ORF">AXF42_Ash018944</name>
</gene>
<keyword evidence="4" id="KW-1185">Reference proteome</keyword>
<keyword evidence="2" id="KW-0812">Transmembrane</keyword>
<protein>
    <submittedName>
        <fullName evidence="3">Putative peroxygenase 7</fullName>
    </submittedName>
</protein>
<evidence type="ECO:0000256" key="1">
    <source>
        <dbReference type="ARBA" id="ARBA00006765"/>
    </source>
</evidence>
<dbReference type="InterPro" id="IPR007736">
    <property type="entry name" value="Caleosin-related"/>
</dbReference>
<proteinExistence type="inferred from homology"/>
<evidence type="ECO:0000256" key="2">
    <source>
        <dbReference type="SAM" id="Phobius"/>
    </source>
</evidence>
<dbReference type="OrthoDB" id="1935584at2759"/>
<dbReference type="Proteomes" id="UP000236161">
    <property type="component" value="Unassembled WGS sequence"/>
</dbReference>
<sequence length="100" mass="10760">MANSPAAEANSGEMTALQKHVAFFDRNKDGVIYPWETFQGFRAIGAGIGLSVAGAAFINGFLGPKTRTVRLSFSLSLSDFVVIFALGFRVSNFALRSKLL</sequence>
<name>A0A2I0B4L0_9ASPA</name>
<evidence type="ECO:0000313" key="3">
    <source>
        <dbReference type="EMBL" id="PKA62736.1"/>
    </source>
</evidence>
<evidence type="ECO:0000313" key="4">
    <source>
        <dbReference type="Proteomes" id="UP000236161"/>
    </source>
</evidence>
<feature type="transmembrane region" description="Helical" evidence="2">
    <location>
        <begin position="69"/>
        <end position="90"/>
    </location>
</feature>
<comment type="similarity">
    <text evidence="1">Belongs to the caleosin family.</text>
</comment>
<dbReference type="PANTHER" id="PTHR31495:SF1">
    <property type="entry name" value="INACTIVE PEROXYGENASE-LIKE PROTEIN-RELATED"/>
    <property type="match status" value="1"/>
</dbReference>
<dbReference type="PANTHER" id="PTHR31495">
    <property type="entry name" value="PEROXYGENASE 3-RELATED"/>
    <property type="match status" value="1"/>
</dbReference>